<feature type="non-terminal residue" evidence="2">
    <location>
        <position position="150"/>
    </location>
</feature>
<feature type="transmembrane region" description="Helical" evidence="1">
    <location>
        <begin position="6"/>
        <end position="28"/>
    </location>
</feature>
<reference evidence="2" key="1">
    <citation type="journal article" date="2014" name="Front. Microbiol.">
        <title>High frequency of phylogenetically diverse reductive dehalogenase-homologous genes in deep subseafloor sedimentary metagenomes.</title>
        <authorList>
            <person name="Kawai M."/>
            <person name="Futagami T."/>
            <person name="Toyoda A."/>
            <person name="Takaki Y."/>
            <person name="Nishi S."/>
            <person name="Hori S."/>
            <person name="Arai W."/>
            <person name="Tsubouchi T."/>
            <person name="Morono Y."/>
            <person name="Uchiyama I."/>
            <person name="Ito T."/>
            <person name="Fujiyama A."/>
            <person name="Inagaki F."/>
            <person name="Takami H."/>
        </authorList>
    </citation>
    <scope>NUCLEOTIDE SEQUENCE</scope>
    <source>
        <strain evidence="2">Expedition CK06-06</strain>
    </source>
</reference>
<dbReference type="EMBL" id="BARU01024584">
    <property type="protein sequence ID" value="GAH50939.1"/>
    <property type="molecule type" value="Genomic_DNA"/>
</dbReference>
<organism evidence="2">
    <name type="scientific">marine sediment metagenome</name>
    <dbReference type="NCBI Taxonomy" id="412755"/>
    <lineage>
        <taxon>unclassified sequences</taxon>
        <taxon>metagenomes</taxon>
        <taxon>ecological metagenomes</taxon>
    </lineage>
</organism>
<keyword evidence="1" id="KW-1133">Transmembrane helix</keyword>
<feature type="transmembrane region" description="Helical" evidence="1">
    <location>
        <begin position="49"/>
        <end position="73"/>
    </location>
</feature>
<keyword evidence="1" id="KW-0812">Transmembrane</keyword>
<name>X1HAR8_9ZZZZ</name>
<proteinExistence type="predicted"/>
<sequence length="150" mass="15680">MWLLAYLVVFVVATAISAALVPACKRLARRWGLMARPHPDKARTEPTPLMGGAAIVASFLITIVGAYAVVMLARDGALASLVPEAVRQYAAGMARQGPRLAIILVGGVGITVLGLIDDKRGLGPLTKLIVEAAIAVALVLFGVRVSLFIP</sequence>
<evidence type="ECO:0000313" key="2">
    <source>
        <dbReference type="EMBL" id="GAH50939.1"/>
    </source>
</evidence>
<keyword evidence="1" id="KW-0472">Membrane</keyword>
<feature type="transmembrane region" description="Helical" evidence="1">
    <location>
        <begin position="128"/>
        <end position="149"/>
    </location>
</feature>
<dbReference type="AlphaFoldDB" id="X1HAR8"/>
<evidence type="ECO:0000256" key="1">
    <source>
        <dbReference type="SAM" id="Phobius"/>
    </source>
</evidence>
<protein>
    <recommendedName>
        <fullName evidence="3">Phospho-N-acetylmuramoyl-pentapeptide-transferase</fullName>
    </recommendedName>
</protein>
<comment type="caution">
    <text evidence="2">The sequence shown here is derived from an EMBL/GenBank/DDBJ whole genome shotgun (WGS) entry which is preliminary data.</text>
</comment>
<accession>X1HAR8</accession>
<gene>
    <name evidence="2" type="ORF">S03H2_39720</name>
</gene>
<feature type="transmembrane region" description="Helical" evidence="1">
    <location>
        <begin position="97"/>
        <end position="116"/>
    </location>
</feature>
<evidence type="ECO:0008006" key="3">
    <source>
        <dbReference type="Google" id="ProtNLM"/>
    </source>
</evidence>